<name>A0ABR1WW79_9PEZI</name>
<dbReference type="GeneID" id="92086865"/>
<evidence type="ECO:0000313" key="1">
    <source>
        <dbReference type="EMBL" id="KAK8087419.1"/>
    </source>
</evidence>
<accession>A0ABR1WW79</accession>
<sequence length="101" mass="10726">MPLPAAPPSSFEGSDDDVTSCVSSFLSFTEKKKKTSSDDSPPAAAACFHSASTARSSCRRVPYFDQLLDLGDDDAAHALEVPWGRCLRVDAVFEEEAGVVG</sequence>
<organism evidence="1 2">
    <name type="scientific">Apiospora phragmitis</name>
    <dbReference type="NCBI Taxonomy" id="2905665"/>
    <lineage>
        <taxon>Eukaryota</taxon>
        <taxon>Fungi</taxon>
        <taxon>Dikarya</taxon>
        <taxon>Ascomycota</taxon>
        <taxon>Pezizomycotina</taxon>
        <taxon>Sordariomycetes</taxon>
        <taxon>Xylariomycetidae</taxon>
        <taxon>Amphisphaeriales</taxon>
        <taxon>Apiosporaceae</taxon>
        <taxon>Apiospora</taxon>
    </lineage>
</organism>
<protein>
    <submittedName>
        <fullName evidence="1">Uncharacterized protein</fullName>
    </submittedName>
</protein>
<dbReference type="EMBL" id="JAQQWL010000002">
    <property type="protein sequence ID" value="KAK8087419.1"/>
    <property type="molecule type" value="Genomic_DNA"/>
</dbReference>
<gene>
    <name evidence="1" type="ORF">PG994_002393</name>
</gene>
<proteinExistence type="predicted"/>
<dbReference type="Proteomes" id="UP001480595">
    <property type="component" value="Unassembled WGS sequence"/>
</dbReference>
<dbReference type="RefSeq" id="XP_066721943.1">
    <property type="nucleotide sequence ID" value="XM_066853802.1"/>
</dbReference>
<evidence type="ECO:0000313" key="2">
    <source>
        <dbReference type="Proteomes" id="UP001480595"/>
    </source>
</evidence>
<reference evidence="1 2" key="1">
    <citation type="submission" date="2023-01" db="EMBL/GenBank/DDBJ databases">
        <title>Analysis of 21 Apiospora genomes using comparative genomics revels a genus with tremendous synthesis potential of carbohydrate active enzymes and secondary metabolites.</title>
        <authorList>
            <person name="Sorensen T."/>
        </authorList>
    </citation>
    <scope>NUCLEOTIDE SEQUENCE [LARGE SCALE GENOMIC DNA]</scope>
    <source>
        <strain evidence="1 2">CBS 135458</strain>
    </source>
</reference>
<keyword evidence="2" id="KW-1185">Reference proteome</keyword>
<comment type="caution">
    <text evidence="1">The sequence shown here is derived from an EMBL/GenBank/DDBJ whole genome shotgun (WGS) entry which is preliminary data.</text>
</comment>